<comment type="caution">
    <text evidence="2">The sequence shown here is derived from an EMBL/GenBank/DDBJ whole genome shotgun (WGS) entry which is preliminary data.</text>
</comment>
<name>A0ABS9XXA0_9ACTN</name>
<feature type="region of interest" description="Disordered" evidence="1">
    <location>
        <begin position="37"/>
        <end position="71"/>
    </location>
</feature>
<feature type="compositionally biased region" description="Basic residues" evidence="1">
    <location>
        <begin position="58"/>
        <end position="71"/>
    </location>
</feature>
<reference evidence="2" key="1">
    <citation type="submission" date="2022-03" db="EMBL/GenBank/DDBJ databases">
        <title>Streptomyces 7R015 and 7R016 isolated from Barleria lupulina in Thailand.</title>
        <authorList>
            <person name="Kanchanasin P."/>
            <person name="Phongsopitanun W."/>
            <person name="Tanasupawat S."/>
        </authorList>
    </citation>
    <scope>NUCLEOTIDE SEQUENCE</scope>
    <source>
        <strain evidence="2">7R016</strain>
    </source>
</reference>
<feature type="compositionally biased region" description="Polar residues" evidence="1">
    <location>
        <begin position="1"/>
        <end position="10"/>
    </location>
</feature>
<proteinExistence type="predicted"/>
<sequence length="71" mass="7557">MAALQESVQQARAFRGEAGDADVHDLSRAKKITAKKTAKKTAAKKTAKTAKKTTAAKTAKKSTGRTVRRSV</sequence>
<feature type="compositionally biased region" description="Basic residues" evidence="1">
    <location>
        <begin position="37"/>
        <end position="51"/>
    </location>
</feature>
<evidence type="ECO:0008006" key="4">
    <source>
        <dbReference type="Google" id="ProtNLM"/>
    </source>
</evidence>
<dbReference type="RefSeq" id="WP_242713852.1">
    <property type="nucleotide sequence ID" value="NZ_JALDAX010000039.1"/>
</dbReference>
<evidence type="ECO:0000256" key="1">
    <source>
        <dbReference type="SAM" id="MobiDB-lite"/>
    </source>
</evidence>
<evidence type="ECO:0000313" key="3">
    <source>
        <dbReference type="Proteomes" id="UP001165270"/>
    </source>
</evidence>
<gene>
    <name evidence="2" type="ORF">MQN93_43265</name>
</gene>
<dbReference type="Proteomes" id="UP001165270">
    <property type="component" value="Unassembled WGS sequence"/>
</dbReference>
<dbReference type="EMBL" id="JALDAX010000039">
    <property type="protein sequence ID" value="MCI3246520.1"/>
    <property type="molecule type" value="Genomic_DNA"/>
</dbReference>
<feature type="region of interest" description="Disordered" evidence="1">
    <location>
        <begin position="1"/>
        <end position="22"/>
    </location>
</feature>
<evidence type="ECO:0000313" key="2">
    <source>
        <dbReference type="EMBL" id="MCI3246520.1"/>
    </source>
</evidence>
<organism evidence="2 3">
    <name type="scientific">Streptomyces spinosisporus</name>
    <dbReference type="NCBI Taxonomy" id="2927582"/>
    <lineage>
        <taxon>Bacteria</taxon>
        <taxon>Bacillati</taxon>
        <taxon>Actinomycetota</taxon>
        <taxon>Actinomycetes</taxon>
        <taxon>Kitasatosporales</taxon>
        <taxon>Streptomycetaceae</taxon>
        <taxon>Streptomyces</taxon>
    </lineage>
</organism>
<keyword evidence="3" id="KW-1185">Reference proteome</keyword>
<accession>A0ABS9XXA0</accession>
<protein>
    <recommendedName>
        <fullName evidence="4">DNA-binding protein</fullName>
    </recommendedName>
</protein>